<evidence type="ECO:0000313" key="2">
    <source>
        <dbReference type="EnsemblPlants" id="Solyc01g014370.1.1"/>
    </source>
</evidence>
<name>K4AU74_SOLLC</name>
<dbReference type="Pfam" id="PF00168">
    <property type="entry name" value="C2"/>
    <property type="match status" value="1"/>
</dbReference>
<dbReference type="InterPro" id="IPR000008">
    <property type="entry name" value="C2_dom"/>
</dbReference>
<dbReference type="SUPFAM" id="SSF49562">
    <property type="entry name" value="C2 domain (Calcium/lipid-binding domain, CaLB)"/>
    <property type="match status" value="1"/>
</dbReference>
<organism evidence="2">
    <name type="scientific">Solanum lycopersicum</name>
    <name type="common">Tomato</name>
    <name type="synonym">Lycopersicon esculentum</name>
    <dbReference type="NCBI Taxonomy" id="4081"/>
    <lineage>
        <taxon>Eukaryota</taxon>
        <taxon>Viridiplantae</taxon>
        <taxon>Streptophyta</taxon>
        <taxon>Embryophyta</taxon>
        <taxon>Tracheophyta</taxon>
        <taxon>Spermatophyta</taxon>
        <taxon>Magnoliopsida</taxon>
        <taxon>eudicotyledons</taxon>
        <taxon>Gunneridae</taxon>
        <taxon>Pentapetalae</taxon>
        <taxon>asterids</taxon>
        <taxon>lamiids</taxon>
        <taxon>Solanales</taxon>
        <taxon>Solanaceae</taxon>
        <taxon>Solanoideae</taxon>
        <taxon>Solaneae</taxon>
        <taxon>Solanum</taxon>
        <taxon>Solanum subgen. Lycopersicon</taxon>
    </lineage>
</organism>
<feature type="domain" description="C2" evidence="1">
    <location>
        <begin position="38"/>
        <end position="133"/>
    </location>
</feature>
<dbReference type="PROSITE" id="PS50004">
    <property type="entry name" value="C2"/>
    <property type="match status" value="1"/>
</dbReference>
<dbReference type="GO" id="GO:0008289">
    <property type="term" value="F:lipid binding"/>
    <property type="evidence" value="ECO:0007669"/>
    <property type="project" value="InterPro"/>
</dbReference>
<sequence length="133" mass="14621">MEDGSEGITMVLEIKRLDYTLKVIGGDLRAIPGLSYAIEGAIGDTIEYSIMCPVVRGVLSIEVVSANDPPPAAKGGGGLKAYPYVVKSKTRVVNESLNPVWNQNFDFVVEDGLHEMLMRKVWDHDDTFGKDFM</sequence>
<dbReference type="PANTHER" id="PTHR10774:SF204">
    <property type="entry name" value="SYNAPTOTAGMIN-5-LIKE"/>
    <property type="match status" value="1"/>
</dbReference>
<dbReference type="PhylomeDB" id="K4AU74"/>
<dbReference type="InterPro" id="IPR045050">
    <property type="entry name" value="Synaptotagmin_plant"/>
</dbReference>
<keyword evidence="3" id="KW-1185">Reference proteome</keyword>
<evidence type="ECO:0000259" key="1">
    <source>
        <dbReference type="PROSITE" id="PS50004"/>
    </source>
</evidence>
<dbReference type="PANTHER" id="PTHR10774">
    <property type="entry name" value="EXTENDED SYNAPTOTAGMIN-RELATED"/>
    <property type="match status" value="1"/>
</dbReference>
<dbReference type="Proteomes" id="UP000004994">
    <property type="component" value="Chromosome 1"/>
</dbReference>
<proteinExistence type="predicted"/>
<dbReference type="InParanoid" id="K4AU74"/>
<dbReference type="EnsemblPlants" id="Solyc01g014370.1.1">
    <property type="protein sequence ID" value="Solyc01g014370.1.1"/>
    <property type="gene ID" value="Solyc01g014370.1"/>
</dbReference>
<dbReference type="PaxDb" id="4081-Solyc01g014370.1.1"/>
<dbReference type="HOGENOM" id="CLU_1910298_0_0_1"/>
<dbReference type="InterPro" id="IPR035892">
    <property type="entry name" value="C2_domain_sf"/>
</dbReference>
<accession>K4AU74</accession>
<reference evidence="2" key="1">
    <citation type="journal article" date="2012" name="Nature">
        <title>The tomato genome sequence provides insights into fleshy fruit evolution.</title>
        <authorList>
            <consortium name="Tomato Genome Consortium"/>
        </authorList>
    </citation>
    <scope>NUCLEOTIDE SEQUENCE [LARGE SCALE GENOMIC DNA]</scope>
    <source>
        <strain evidence="2">cv. Heinz 1706</strain>
    </source>
</reference>
<reference evidence="2" key="2">
    <citation type="submission" date="2015-06" db="UniProtKB">
        <authorList>
            <consortium name="EnsemblPlants"/>
        </authorList>
    </citation>
    <scope>IDENTIFICATION</scope>
    <source>
        <strain evidence="2">cv. Heinz 1706</strain>
    </source>
</reference>
<evidence type="ECO:0000313" key="3">
    <source>
        <dbReference type="Proteomes" id="UP000004994"/>
    </source>
</evidence>
<dbReference type="AlphaFoldDB" id="K4AU74"/>
<protein>
    <recommendedName>
        <fullName evidence="1">C2 domain-containing protein</fullName>
    </recommendedName>
</protein>
<dbReference type="Gramene" id="Solyc01g014370.1.1">
    <property type="protein sequence ID" value="Solyc01g014370.1.1"/>
    <property type="gene ID" value="Solyc01g014370.1"/>
</dbReference>
<dbReference type="eggNOG" id="KOG1012">
    <property type="taxonomic scope" value="Eukaryota"/>
</dbReference>
<dbReference type="CDD" id="cd00030">
    <property type="entry name" value="C2"/>
    <property type="match status" value="1"/>
</dbReference>
<dbReference type="Gene3D" id="2.60.40.150">
    <property type="entry name" value="C2 domain"/>
    <property type="match status" value="1"/>
</dbReference>